<dbReference type="EMBL" id="JH431939">
    <property type="status" value="NOT_ANNOTATED_CDS"/>
    <property type="molecule type" value="Genomic_DNA"/>
</dbReference>
<sequence>MNSKTERTKNQKPFLLFEGDQKLSKALEKLPNVVARKIDPISNEVTKRDKPIESSAGSYINDIKDVVNLQDTIVPALPKSNIIERYTESRKTRHAEILNELYSTLDFFGNETKDGLQYVFQHLSSSINENRREINEMIKSLKCEEAFQTDTDIQSLWTCIDVKYEENKIWLEEFCCTLVKQETFKLYKIQELLWKISNKLTIVGHWTQNEVYDYIFNLAMELQKLSLNNQKYFSVVKWTLVMHDVNLKLKHFATWNEFWQKWLTDIKNSSLDQFKVSIKAMTEGEYGYIKNLITKFKHDCDLKVKERMAFLYTIRNIKPPNCSKDTVLKWTESYKSLNTEHENICASFGKEIKMDNPDLQNQLKEDLNNIKKSLTSRNVCSVKTVDQILGDENLQVMQDYLVYLNLTIEKHHREKQYERDGLDAIEKFTITAVENAVGLWEVHKTKLNDLNRCVETKSDKLLDELDERSNFEERNLGVVLDRLRQAGTEDCLQTTLKQTLHYLSQIEDNYKLFIQKRIDLHNNLPSLILQEINRYRVDLKTYFGLAVGYLLDPIIEPANDATTTDFTASHLDINYTDKGDDKSWKDIETVGLAAPSYPTGTFSNVELTVSQILTLPPHAFSSVQLTKWSDSKTWVGNESRLQHVMRILGVNFAAHWENLLIQSVRQADAIRDNKITELNNELEFRLKFHKTRIKRIYKDIVDVRRGELATHDEKMEEKITLVKEALHERKTKFQELSDAQSESMKLLLSKINAMEAKMLKATLAEKLIKQKRELEEIIGRHITNEINELDKLSTENMCNQIVNSNNAFINSLRSFHENGNFSEDEIVRNTTKILELNATVEDFREYSKNVKLDMETRWRIEEDTIISNYMEKWEFAELDLDFIENIHRRFRTTILKIKNEVKATLTTNKKLEAEMNAMSSTMNAEASTSGETIENCLEVYTNMISNSVQRGIQLGVIVPPDSEDGKKRKEKPKYKSHVASLVYSNSSNVKSKIATADLLFTEPPETGPNMQSVVQNLLWNTQNEVVSIAEDYYQKRGVRSTPFEIPDNIENSYKSIESTLKKFWNKSKDFCAENILEFCSQAEHVETVAIDFLKYACNQEQKSHVSQLDDKISKLNQSAEDIIERWNNTIKMSGKNFIIKLNNLAADLIKVMDPMLTTKEINDIKNEIESPVPPAKMLVTVMPPTSYFWPGLNNYVLGDKTDSESYTTNRIETLKKRPIQENVINYRDVTYRAFGETLNNVLAQATTKMKKNIGLIDQWHESFFSSVNALKDASILYR</sequence>
<name>T1J7T1_STRMM</name>
<dbReference type="PhylomeDB" id="T1J7T1"/>
<dbReference type="InterPro" id="IPR028089">
    <property type="entry name" value="DUF4455"/>
</dbReference>
<dbReference type="EnsemblMetazoa" id="SMAR009736-RA">
    <property type="protein sequence ID" value="SMAR009736-PA"/>
    <property type="gene ID" value="SMAR009736"/>
</dbReference>
<keyword evidence="3" id="KW-1185">Reference proteome</keyword>
<protein>
    <recommendedName>
        <fullName evidence="1">DUF4455 domain-containing protein</fullName>
    </recommendedName>
</protein>
<dbReference type="STRING" id="126957.T1J7T1"/>
<reference evidence="3" key="1">
    <citation type="submission" date="2011-05" db="EMBL/GenBank/DDBJ databases">
        <authorList>
            <person name="Richards S.R."/>
            <person name="Qu J."/>
            <person name="Jiang H."/>
            <person name="Jhangiani S.N."/>
            <person name="Agravi P."/>
            <person name="Goodspeed R."/>
            <person name="Gross S."/>
            <person name="Mandapat C."/>
            <person name="Jackson L."/>
            <person name="Mathew T."/>
            <person name="Pu L."/>
            <person name="Thornton R."/>
            <person name="Saada N."/>
            <person name="Wilczek-Boney K.B."/>
            <person name="Lee S."/>
            <person name="Kovar C."/>
            <person name="Wu Y."/>
            <person name="Scherer S.E."/>
            <person name="Worley K.C."/>
            <person name="Muzny D.M."/>
            <person name="Gibbs R."/>
        </authorList>
    </citation>
    <scope>NUCLEOTIDE SEQUENCE</scope>
    <source>
        <strain evidence="3">Brora</strain>
    </source>
</reference>
<dbReference type="eggNOG" id="ENOG502QT47">
    <property type="taxonomic scope" value="Eukaryota"/>
</dbReference>
<accession>T1J7T1</accession>
<dbReference type="Proteomes" id="UP000014500">
    <property type="component" value="Unassembled WGS sequence"/>
</dbReference>
<dbReference type="HOGENOM" id="CLU_263350_0_0_1"/>
<dbReference type="Pfam" id="PF14643">
    <property type="entry name" value="DUF4455"/>
    <property type="match status" value="1"/>
</dbReference>
<evidence type="ECO:0000259" key="1">
    <source>
        <dbReference type="Pfam" id="PF14643"/>
    </source>
</evidence>
<evidence type="ECO:0000313" key="2">
    <source>
        <dbReference type="EnsemblMetazoa" id="SMAR009736-PA"/>
    </source>
</evidence>
<reference evidence="2" key="2">
    <citation type="submission" date="2015-02" db="UniProtKB">
        <authorList>
            <consortium name="EnsemblMetazoa"/>
        </authorList>
    </citation>
    <scope>IDENTIFICATION</scope>
</reference>
<dbReference type="AlphaFoldDB" id="T1J7T1"/>
<organism evidence="2 3">
    <name type="scientific">Strigamia maritima</name>
    <name type="common">European centipede</name>
    <name type="synonym">Geophilus maritimus</name>
    <dbReference type="NCBI Taxonomy" id="126957"/>
    <lineage>
        <taxon>Eukaryota</taxon>
        <taxon>Metazoa</taxon>
        <taxon>Ecdysozoa</taxon>
        <taxon>Arthropoda</taxon>
        <taxon>Myriapoda</taxon>
        <taxon>Chilopoda</taxon>
        <taxon>Pleurostigmophora</taxon>
        <taxon>Geophilomorpha</taxon>
        <taxon>Linotaeniidae</taxon>
        <taxon>Strigamia</taxon>
    </lineage>
</organism>
<feature type="domain" description="DUF4455" evidence="1">
    <location>
        <begin position="88"/>
        <end position="545"/>
    </location>
</feature>
<proteinExistence type="predicted"/>
<dbReference type="OMA" id="FQEEQNM"/>
<evidence type="ECO:0000313" key="3">
    <source>
        <dbReference type="Proteomes" id="UP000014500"/>
    </source>
</evidence>